<dbReference type="PANTHER" id="PTHR12697:SF5">
    <property type="entry name" value="DEOXYHYPUSINE HYDROXYLASE"/>
    <property type="match status" value="1"/>
</dbReference>
<dbReference type="InterPro" id="IPR021133">
    <property type="entry name" value="HEAT_type_2"/>
</dbReference>
<accession>A0A2P8FQM6</accession>
<evidence type="ECO:0000313" key="3">
    <source>
        <dbReference type="Proteomes" id="UP000240978"/>
    </source>
</evidence>
<dbReference type="GO" id="GO:0016491">
    <property type="term" value="F:oxidoreductase activity"/>
    <property type="evidence" value="ECO:0007669"/>
    <property type="project" value="TreeGrafter"/>
</dbReference>
<organism evidence="2 3">
    <name type="scientific">Chitinophaga ginsengisoli</name>
    <dbReference type="NCBI Taxonomy" id="363837"/>
    <lineage>
        <taxon>Bacteria</taxon>
        <taxon>Pseudomonadati</taxon>
        <taxon>Bacteroidota</taxon>
        <taxon>Chitinophagia</taxon>
        <taxon>Chitinophagales</taxon>
        <taxon>Chitinophagaceae</taxon>
        <taxon>Chitinophaga</taxon>
    </lineage>
</organism>
<dbReference type="Gene3D" id="1.25.10.10">
    <property type="entry name" value="Leucine-rich Repeat Variant"/>
    <property type="match status" value="3"/>
</dbReference>
<dbReference type="InterPro" id="IPR016024">
    <property type="entry name" value="ARM-type_fold"/>
</dbReference>
<sequence length="986" mass="109507">MNEADSSQLLTDMYNFPQTEISSVGDIKEMLPLLSHPNAFLRAGMLIQLGESRLLPDIVIPKVLPLIQDKDRMVREQAIITLSKYDSLATGPLVELLSNDRVIDFSMRVGRHGQSRVLLSDLAMIGLITCKKLDLKRLFEEGPTSRVKYVLKQNKYVPVSDILPYLNPSNKHCELALFALKYLGTAGDEAIPKVERLALSKDSYIREEALTTLPHLGTQALPVITSILKEKKNSVKEMEILISELRYFGIDYLPLLSDYILSSSNNISLRIRAVEVISDIGHFTIPVAKSLISLLLNRNAELAEAAAKALYTFSDDDLVNYGPTLAPLLIPGLSSSNKEIQSDVARVLSNMKDLGIYGDTAVITMLKAFDHPRFQKSSPRGDFDSDRQPPEQFIHAIGKIKMSQHSIVLPLFSKMLSDNKYEDLQPAIVETLGELGNIASPLVSLMLKSSVDRKKVFASLAHIKPVGVDNLITIASDRLVKDSIRVLALDALQNIESSDSRIHTVLKTMLSANNNSTIFQIAIAKTILLLGFQDDMAEQQLRHSFTCKNIDGHSDFFYSDKKVNVSVLHRLYATADRCFRLRLLSMLWEAGANPLVDEIMMEALNDENENIREEAGELLLKSDQKHLLGLIMDRQLLVRLARLIKGELNTKRDFAKWKTTETGGYSVTQPILPAFGLLRMVGPQAKPLLPLLAPLLNHSNPDLRLEAIETIGTIGIDTLGISTTLNQLLTENDRRIQIEAANALAMLQPEQQFSNPAFLAVSISIGVNKYFFTLYNDIADAFRPSDLVSGPGRIILPPFPWPPPKYAHKAKFGVEIPLQLIGTPSTTLSAVHLKLVKALTSTDPYFEQGLFGVPGGFALLAKMERINEDGVPMPGRFRWVMGKIPPRSLTDYIGQLFFENVGYFRIIAFVFTEESNFGSSDKQLPDIVNGGHELPAELVDKKLENVNGYVLVYSFKRVNGGSLKNNEQGSALNHLIASGVYNNMSH</sequence>
<proteinExistence type="predicted"/>
<dbReference type="PANTHER" id="PTHR12697">
    <property type="entry name" value="PBS LYASE HEAT-LIKE PROTEIN"/>
    <property type="match status" value="1"/>
</dbReference>
<evidence type="ECO:0000313" key="2">
    <source>
        <dbReference type="EMBL" id="PSL24036.1"/>
    </source>
</evidence>
<gene>
    <name evidence="2" type="ORF">CLV42_11622</name>
</gene>
<dbReference type="InterPro" id="IPR011989">
    <property type="entry name" value="ARM-like"/>
</dbReference>
<protein>
    <submittedName>
        <fullName evidence="2">HEAT repeat protein</fullName>
    </submittedName>
</protein>
<dbReference type="AlphaFoldDB" id="A0A2P8FQM6"/>
<dbReference type="PROSITE" id="PS50077">
    <property type="entry name" value="HEAT_REPEAT"/>
    <property type="match status" value="1"/>
</dbReference>
<dbReference type="EMBL" id="PYGK01000016">
    <property type="protein sequence ID" value="PSL24036.1"/>
    <property type="molecule type" value="Genomic_DNA"/>
</dbReference>
<dbReference type="SUPFAM" id="SSF48371">
    <property type="entry name" value="ARM repeat"/>
    <property type="match status" value="2"/>
</dbReference>
<evidence type="ECO:0000256" key="1">
    <source>
        <dbReference type="ARBA" id="ARBA00045876"/>
    </source>
</evidence>
<comment type="function">
    <text evidence="1">Catalyzes the hydroxylation of the N(6)-(4-aminobutyl)-L-lysine intermediate produced by deoxyhypusine synthase/DHPS on a critical lysine of the eukaryotic translation initiation factor 5A/eIF-5A. This is the second step of the post-translational modification of that lysine into an unusual amino acid residue named hypusine. Hypusination is unique to mature eIF-5A factor and is essential for its function.</text>
</comment>
<keyword evidence="3" id="KW-1185">Reference proteome</keyword>
<reference evidence="2 3" key="1">
    <citation type="submission" date="2018-03" db="EMBL/GenBank/DDBJ databases">
        <title>Genomic Encyclopedia of Archaeal and Bacterial Type Strains, Phase II (KMG-II): from individual species to whole genera.</title>
        <authorList>
            <person name="Goeker M."/>
        </authorList>
    </citation>
    <scope>NUCLEOTIDE SEQUENCE [LARGE SCALE GENOMIC DNA]</scope>
    <source>
        <strain evidence="2 3">DSM 18107</strain>
    </source>
</reference>
<comment type="caution">
    <text evidence="2">The sequence shown here is derived from an EMBL/GenBank/DDBJ whole genome shotgun (WGS) entry which is preliminary data.</text>
</comment>
<dbReference type="Proteomes" id="UP000240978">
    <property type="component" value="Unassembled WGS sequence"/>
</dbReference>
<name>A0A2P8FQM6_9BACT</name>